<reference evidence="2 3" key="1">
    <citation type="submission" date="2018-12" db="EMBL/GenBank/DDBJ databases">
        <title>Genome Sequence of Candidatus Viridilinea halotolerans isolated from saline sulfide-rich spring.</title>
        <authorList>
            <person name="Grouzdev D.S."/>
            <person name="Burganskaya E.I."/>
            <person name="Krutkina M.S."/>
            <person name="Sukhacheva M.V."/>
            <person name="Gorlenko V.M."/>
        </authorList>
    </citation>
    <scope>NUCLEOTIDE SEQUENCE [LARGE SCALE GENOMIC DNA]</scope>
    <source>
        <strain evidence="2">Chok-6</strain>
    </source>
</reference>
<organism evidence="2 3">
    <name type="scientific">Candidatus Viridilinea halotolerans</name>
    <dbReference type="NCBI Taxonomy" id="2491704"/>
    <lineage>
        <taxon>Bacteria</taxon>
        <taxon>Bacillati</taxon>
        <taxon>Chloroflexota</taxon>
        <taxon>Chloroflexia</taxon>
        <taxon>Chloroflexales</taxon>
        <taxon>Chloroflexineae</taxon>
        <taxon>Oscillochloridaceae</taxon>
        <taxon>Candidatus Viridilinea</taxon>
    </lineage>
</organism>
<name>A0A426TSS4_9CHLR</name>
<gene>
    <name evidence="2" type="ORF">EI684_19290</name>
</gene>
<dbReference type="AlphaFoldDB" id="A0A426TSS4"/>
<dbReference type="Proteomes" id="UP000280307">
    <property type="component" value="Unassembled WGS sequence"/>
</dbReference>
<evidence type="ECO:0000256" key="1">
    <source>
        <dbReference type="SAM" id="MobiDB-lite"/>
    </source>
</evidence>
<comment type="caution">
    <text evidence="2">The sequence shown here is derived from an EMBL/GenBank/DDBJ whole genome shotgun (WGS) entry which is preliminary data.</text>
</comment>
<sequence>MTTPDPTASAVSAHDQPAHDQPAHDQPAAPDVSLVTKIVLIEGDRFSVPYDTPVAQIRDTLRATFPGIGTARVQNGTLAIEGVTYETVEFTKQAGTKGSHPLAPMAQVARRPVPFLFHPHFIRDLRLGRFTFGEALAWELEETPPPHTHGATLCRHLDTVLAVPADGGLPVPGWSR</sequence>
<feature type="region of interest" description="Disordered" evidence="1">
    <location>
        <begin position="1"/>
        <end position="29"/>
    </location>
</feature>
<evidence type="ECO:0000313" key="2">
    <source>
        <dbReference type="EMBL" id="RRR67213.1"/>
    </source>
</evidence>
<feature type="compositionally biased region" description="Polar residues" evidence="1">
    <location>
        <begin position="1"/>
        <end position="10"/>
    </location>
</feature>
<dbReference type="EMBL" id="RSAS01000802">
    <property type="protein sequence ID" value="RRR67213.1"/>
    <property type="molecule type" value="Genomic_DNA"/>
</dbReference>
<evidence type="ECO:0000313" key="3">
    <source>
        <dbReference type="Proteomes" id="UP000280307"/>
    </source>
</evidence>
<proteinExistence type="predicted"/>
<accession>A0A426TSS4</accession>
<protein>
    <submittedName>
        <fullName evidence="2">Uncharacterized protein</fullName>
    </submittedName>
</protein>